<evidence type="ECO:0000313" key="2">
    <source>
        <dbReference type="EMBL" id="KFN43637.1"/>
    </source>
</evidence>
<name>A0A091AWH5_9GAMM</name>
<reference evidence="2 3" key="1">
    <citation type="submission" date="2013-09" db="EMBL/GenBank/DDBJ databases">
        <title>Genome sequencing of Arenimonas oryziterrae.</title>
        <authorList>
            <person name="Chen F."/>
            <person name="Wang G."/>
        </authorList>
    </citation>
    <scope>NUCLEOTIDE SEQUENCE [LARGE SCALE GENOMIC DNA]</scope>
    <source>
        <strain evidence="2 3">YC6267</strain>
    </source>
</reference>
<dbReference type="PANTHER" id="PTHR11895:SF176">
    <property type="entry name" value="AMIDASE AMID-RELATED"/>
    <property type="match status" value="1"/>
</dbReference>
<evidence type="ECO:0000259" key="1">
    <source>
        <dbReference type="Pfam" id="PF01425"/>
    </source>
</evidence>
<dbReference type="Proteomes" id="UP000029385">
    <property type="component" value="Unassembled WGS sequence"/>
</dbReference>
<dbReference type="InterPro" id="IPR000120">
    <property type="entry name" value="Amidase"/>
</dbReference>
<gene>
    <name evidence="2" type="ORF">N789_10195</name>
</gene>
<feature type="domain" description="Amidase" evidence="1">
    <location>
        <begin position="33"/>
        <end position="437"/>
    </location>
</feature>
<accession>A0A091AWH5</accession>
<dbReference type="STRING" id="1121015.GCA_000420545_00851"/>
<dbReference type="PATRIC" id="fig|1121015.4.peg.1525"/>
<comment type="caution">
    <text evidence="2">The sequence shown here is derived from an EMBL/GenBank/DDBJ whole genome shotgun (WGS) entry which is preliminary data.</text>
</comment>
<dbReference type="InterPro" id="IPR023631">
    <property type="entry name" value="Amidase_dom"/>
</dbReference>
<dbReference type="GO" id="GO:0003824">
    <property type="term" value="F:catalytic activity"/>
    <property type="evidence" value="ECO:0007669"/>
    <property type="project" value="InterPro"/>
</dbReference>
<dbReference type="Pfam" id="PF01425">
    <property type="entry name" value="Amidase"/>
    <property type="match status" value="1"/>
</dbReference>
<dbReference type="InterPro" id="IPR036928">
    <property type="entry name" value="AS_sf"/>
</dbReference>
<dbReference type="EMBL" id="AVCI01000005">
    <property type="protein sequence ID" value="KFN43637.1"/>
    <property type="molecule type" value="Genomic_DNA"/>
</dbReference>
<protein>
    <recommendedName>
        <fullName evidence="1">Amidase domain-containing protein</fullName>
    </recommendedName>
</protein>
<keyword evidence="3" id="KW-1185">Reference proteome</keyword>
<organism evidence="2 3">
    <name type="scientific">Arenimonas oryziterrae DSM 21050 = YC6267</name>
    <dbReference type="NCBI Taxonomy" id="1121015"/>
    <lineage>
        <taxon>Bacteria</taxon>
        <taxon>Pseudomonadati</taxon>
        <taxon>Pseudomonadota</taxon>
        <taxon>Gammaproteobacteria</taxon>
        <taxon>Lysobacterales</taxon>
        <taxon>Lysobacteraceae</taxon>
        <taxon>Arenimonas</taxon>
    </lineage>
</organism>
<dbReference type="AlphaFoldDB" id="A0A091AWH5"/>
<dbReference type="RefSeq" id="WP_022968501.1">
    <property type="nucleotide sequence ID" value="NZ_ATVD01000001.1"/>
</dbReference>
<sequence>MTDSEAIADRLRRAPLYRVLHALARNEVTSEALTGACLSAIARDHALHAWTWVDDAGALAAARASDQRRAEGKPLGRLDGVPLAITDVFDVAGLPTSLGLPGSVPPAADDAHVVRRLRGANAVILGKTNLDEAAFGTVGRNPHFGDVGNPVHEGRAAGGASAGSAAAVAAGHAIAALGSDTLGAVRIPAAFMGLVGHKPTFGELSCRGMGAGLRRLDCPGLITRCVQDAALLLPVLAGYDAGDPRSRKRRVPLAPPDWAPGELRAGVVADLAALGVAPAVVEKFSAAMACVAPVFGSAMPVALDIAPMEVAATRRAALLLMEAEIQAAHGERLLGASERLRLLLAFAENKSAVEFARADRRLDGYVVQVRRLFEQFDVLLLPTVPSPPPLLGSLEPANLADFTALASLAGCPALSLPLAGGQGLQLVGAPGSDLRLLELGEVLSAVADCASDA</sequence>
<proteinExistence type="predicted"/>
<dbReference type="SUPFAM" id="SSF75304">
    <property type="entry name" value="Amidase signature (AS) enzymes"/>
    <property type="match status" value="1"/>
</dbReference>
<dbReference type="Gene3D" id="3.90.1300.10">
    <property type="entry name" value="Amidase signature (AS) domain"/>
    <property type="match status" value="1"/>
</dbReference>
<dbReference type="eggNOG" id="COG0154">
    <property type="taxonomic scope" value="Bacteria"/>
</dbReference>
<evidence type="ECO:0000313" key="3">
    <source>
        <dbReference type="Proteomes" id="UP000029385"/>
    </source>
</evidence>
<dbReference type="OrthoDB" id="9811471at2"/>
<dbReference type="PANTHER" id="PTHR11895">
    <property type="entry name" value="TRANSAMIDASE"/>
    <property type="match status" value="1"/>
</dbReference>